<feature type="domain" description="Interferon/interleukin receptor" evidence="3">
    <location>
        <begin position="130"/>
        <end position="180"/>
    </location>
</feature>
<keyword evidence="1" id="KW-0472">Membrane</keyword>
<keyword evidence="1" id="KW-1133">Transmembrane helix</keyword>
<keyword evidence="5" id="KW-1185">Reference proteome</keyword>
<proteinExistence type="predicted"/>
<dbReference type="GO" id="GO:0004904">
    <property type="term" value="F:interferon receptor activity"/>
    <property type="evidence" value="ECO:0007669"/>
    <property type="project" value="TreeGrafter"/>
</dbReference>
<feature type="domain" description="Fibronectin type-III" evidence="2">
    <location>
        <begin position="13"/>
        <end position="118"/>
    </location>
</feature>
<keyword evidence="1" id="KW-0812">Transmembrane</keyword>
<reference evidence="4" key="2">
    <citation type="submission" date="2025-09" db="UniProtKB">
        <authorList>
            <consortium name="Ensembl"/>
        </authorList>
    </citation>
    <scope>IDENTIFICATION</scope>
</reference>
<name>A0A3Q2UPU2_FUNHE</name>
<protein>
    <recommendedName>
        <fullName evidence="6">Fibronectin type-III domain-containing protein</fullName>
    </recommendedName>
</protein>
<reference evidence="4" key="1">
    <citation type="submission" date="2025-08" db="UniProtKB">
        <authorList>
            <consortium name="Ensembl"/>
        </authorList>
    </citation>
    <scope>IDENTIFICATION</scope>
</reference>
<dbReference type="Proteomes" id="UP000265000">
    <property type="component" value="Unplaced"/>
</dbReference>
<dbReference type="STRING" id="8078.ENSFHEP00000034310"/>
<feature type="transmembrane region" description="Helical" evidence="1">
    <location>
        <begin position="215"/>
        <end position="238"/>
    </location>
</feature>
<sequence length="313" mass="34436">VLPPPSDLIRSVSVAADAALNPPHDLNVIALNTNYTLTWDWHQNHAGPDPVTFTVRCVSCCFSALLRHHQLNRKKPRWTTACAETAGRSCDLTGLELLYLGMYVLQVRANLNTSHSDWTSKTFCPDKEAAIGPPSKVRLGVAGSSLDVFISDPQSSSNSSMREMISDLYFQVRYWEQRADGEVGGSVISDSLSGAWNVRLLSDGVFSAETGFIPWWMIFLYFLGSLLICFLVVLIFIYGGHRCFQLCKETLCPGEKLPLQLRQVSQPSFTTEEEVLLLVSLLTSSSSSAAPPRTTPTTRASSSLSLSRICAIL</sequence>
<dbReference type="AlphaFoldDB" id="A0A3Q2UPU2"/>
<evidence type="ECO:0000259" key="3">
    <source>
        <dbReference type="Pfam" id="PF09294"/>
    </source>
</evidence>
<dbReference type="InterPro" id="IPR050650">
    <property type="entry name" value="Type-II_Cytokine-TF_Rcpt"/>
</dbReference>
<organism evidence="4 5">
    <name type="scientific">Fundulus heteroclitus</name>
    <name type="common">Killifish</name>
    <name type="synonym">Mummichog</name>
    <dbReference type="NCBI Taxonomy" id="8078"/>
    <lineage>
        <taxon>Eukaryota</taxon>
        <taxon>Metazoa</taxon>
        <taxon>Chordata</taxon>
        <taxon>Craniata</taxon>
        <taxon>Vertebrata</taxon>
        <taxon>Euteleostomi</taxon>
        <taxon>Actinopterygii</taxon>
        <taxon>Neopterygii</taxon>
        <taxon>Teleostei</taxon>
        <taxon>Neoteleostei</taxon>
        <taxon>Acanthomorphata</taxon>
        <taxon>Ovalentaria</taxon>
        <taxon>Atherinomorphae</taxon>
        <taxon>Cyprinodontiformes</taxon>
        <taxon>Fundulidae</taxon>
        <taxon>Fundulus</taxon>
    </lineage>
</organism>
<dbReference type="Pfam" id="PF09294">
    <property type="entry name" value="Interfer-bind"/>
    <property type="match status" value="1"/>
</dbReference>
<dbReference type="InterPro" id="IPR015373">
    <property type="entry name" value="Interferon/interleukin_rcp_dom"/>
</dbReference>
<dbReference type="Ensembl" id="ENSFHET00000029433.1">
    <property type="protein sequence ID" value="ENSFHEP00000034310.1"/>
    <property type="gene ID" value="ENSFHEG00000022137.1"/>
</dbReference>
<evidence type="ECO:0000313" key="4">
    <source>
        <dbReference type="Ensembl" id="ENSFHEP00000034310.1"/>
    </source>
</evidence>
<dbReference type="GO" id="GO:0005886">
    <property type="term" value="C:plasma membrane"/>
    <property type="evidence" value="ECO:0007669"/>
    <property type="project" value="TreeGrafter"/>
</dbReference>
<dbReference type="InterPro" id="IPR013783">
    <property type="entry name" value="Ig-like_fold"/>
</dbReference>
<dbReference type="Pfam" id="PF01108">
    <property type="entry name" value="Tissue_fac"/>
    <property type="match status" value="1"/>
</dbReference>
<dbReference type="SUPFAM" id="SSF49265">
    <property type="entry name" value="Fibronectin type III"/>
    <property type="match status" value="2"/>
</dbReference>
<evidence type="ECO:0000259" key="2">
    <source>
        <dbReference type="Pfam" id="PF01108"/>
    </source>
</evidence>
<dbReference type="InterPro" id="IPR003961">
    <property type="entry name" value="FN3_dom"/>
</dbReference>
<dbReference type="Gene3D" id="2.60.40.10">
    <property type="entry name" value="Immunoglobulins"/>
    <property type="match status" value="2"/>
</dbReference>
<dbReference type="PANTHER" id="PTHR20859">
    <property type="entry name" value="INTERFERON/INTERLEUKIN RECEPTOR"/>
    <property type="match status" value="1"/>
</dbReference>
<dbReference type="GeneTree" id="ENSGT00940000158406"/>
<evidence type="ECO:0008006" key="6">
    <source>
        <dbReference type="Google" id="ProtNLM"/>
    </source>
</evidence>
<dbReference type="InterPro" id="IPR036116">
    <property type="entry name" value="FN3_sf"/>
</dbReference>
<evidence type="ECO:0000256" key="1">
    <source>
        <dbReference type="SAM" id="Phobius"/>
    </source>
</evidence>
<accession>A0A3Q2UPU2</accession>
<evidence type="ECO:0000313" key="5">
    <source>
        <dbReference type="Proteomes" id="UP000265000"/>
    </source>
</evidence>
<dbReference type="PANTHER" id="PTHR20859:SF85">
    <property type="entry name" value="INTERFERON ALPHA_BETA RECEPTOR 1 ISOFORM X1"/>
    <property type="match status" value="1"/>
</dbReference>